<sequence length="52" mass="5558">DFAFPGRLFCLQTIFFPLSSSTLLGMAVHSTAITISVLTVNNTPPPPIKAHS</sequence>
<reference evidence="1" key="1">
    <citation type="submission" date="2023-05" db="EMBL/GenBank/DDBJ databases">
        <authorList>
            <person name="Stuckert A."/>
        </authorList>
    </citation>
    <scope>NUCLEOTIDE SEQUENCE</scope>
</reference>
<dbReference type="EMBL" id="CATNWA010010418">
    <property type="protein sequence ID" value="CAI9559876.1"/>
    <property type="molecule type" value="Genomic_DNA"/>
</dbReference>
<keyword evidence="2" id="KW-1185">Reference proteome</keyword>
<name>A0ABN9CL34_9NEOB</name>
<proteinExistence type="predicted"/>
<accession>A0ABN9CL34</accession>
<comment type="caution">
    <text evidence="1">The sequence shown here is derived from an EMBL/GenBank/DDBJ whole genome shotgun (WGS) entry which is preliminary data.</text>
</comment>
<gene>
    <name evidence="1" type="ORF">SPARVUS_LOCUS5151488</name>
</gene>
<feature type="non-terminal residue" evidence="1">
    <location>
        <position position="1"/>
    </location>
</feature>
<organism evidence="1 2">
    <name type="scientific">Staurois parvus</name>
    <dbReference type="NCBI Taxonomy" id="386267"/>
    <lineage>
        <taxon>Eukaryota</taxon>
        <taxon>Metazoa</taxon>
        <taxon>Chordata</taxon>
        <taxon>Craniata</taxon>
        <taxon>Vertebrata</taxon>
        <taxon>Euteleostomi</taxon>
        <taxon>Amphibia</taxon>
        <taxon>Batrachia</taxon>
        <taxon>Anura</taxon>
        <taxon>Neobatrachia</taxon>
        <taxon>Ranoidea</taxon>
        <taxon>Ranidae</taxon>
        <taxon>Staurois</taxon>
    </lineage>
</organism>
<protein>
    <submittedName>
        <fullName evidence="1">Uncharacterized protein</fullName>
    </submittedName>
</protein>
<evidence type="ECO:0000313" key="1">
    <source>
        <dbReference type="EMBL" id="CAI9559876.1"/>
    </source>
</evidence>
<dbReference type="Proteomes" id="UP001162483">
    <property type="component" value="Unassembled WGS sequence"/>
</dbReference>
<evidence type="ECO:0000313" key="2">
    <source>
        <dbReference type="Proteomes" id="UP001162483"/>
    </source>
</evidence>